<dbReference type="RefSeq" id="XP_065671738.1">
    <property type="nucleotide sequence ID" value="XM_065815666.1"/>
</dbReference>
<evidence type="ECO:0000313" key="1">
    <source>
        <dbReference type="Proteomes" id="UP001652625"/>
    </source>
</evidence>
<dbReference type="InterPro" id="IPR021109">
    <property type="entry name" value="Peptidase_aspartic_dom_sf"/>
</dbReference>
<sequence length="240" mass="27496">MQQVKEISNKNKWESSSENELEEAFALTFSSKQRGQSYKTKLINVLVENVVINMIVDSDSSVNLIDKNTFERIKNHSPNLLLKKSSTVIFPYASTSLKLIGCLKAEIETKNKITTNKIYVVNKNNVGNIMGIETAKELNILKIDANENFVLNKDNGVSSLAKSNKTMQHFNVCKNIDDEIKSPLNQKVNNLQYFDANYKSIQPIAQNLRRYPYLLRKDIRAKLRRLEEVDIIEKVEGPRE</sequence>
<name>A0ABM4DBJ5_HYDVU</name>
<keyword evidence="1" id="KW-1185">Reference proteome</keyword>
<dbReference type="GeneID" id="136089614"/>
<dbReference type="CDD" id="cd00303">
    <property type="entry name" value="retropepsin_like"/>
    <property type="match status" value="1"/>
</dbReference>
<accession>A0ABM4DBJ5</accession>
<organism evidence="1 2">
    <name type="scientific">Hydra vulgaris</name>
    <name type="common">Hydra</name>
    <name type="synonym">Hydra attenuata</name>
    <dbReference type="NCBI Taxonomy" id="6087"/>
    <lineage>
        <taxon>Eukaryota</taxon>
        <taxon>Metazoa</taxon>
        <taxon>Cnidaria</taxon>
        <taxon>Hydrozoa</taxon>
        <taxon>Hydroidolina</taxon>
        <taxon>Anthoathecata</taxon>
        <taxon>Aplanulata</taxon>
        <taxon>Hydridae</taxon>
        <taxon>Hydra</taxon>
    </lineage>
</organism>
<proteinExistence type="predicted"/>
<evidence type="ECO:0000313" key="2">
    <source>
        <dbReference type="RefSeq" id="XP_065671738.1"/>
    </source>
</evidence>
<protein>
    <submittedName>
        <fullName evidence="2">Uncharacterized protein LOC136089614</fullName>
    </submittedName>
</protein>
<dbReference type="Proteomes" id="UP001652625">
    <property type="component" value="Chromosome 13"/>
</dbReference>
<gene>
    <name evidence="2" type="primary">LOC136089614</name>
</gene>
<dbReference type="Gene3D" id="2.40.70.10">
    <property type="entry name" value="Acid Proteases"/>
    <property type="match status" value="1"/>
</dbReference>
<reference evidence="2" key="1">
    <citation type="submission" date="2025-08" db="UniProtKB">
        <authorList>
            <consortium name="RefSeq"/>
        </authorList>
    </citation>
    <scope>IDENTIFICATION</scope>
</reference>